<feature type="region of interest" description="Disordered" evidence="4">
    <location>
        <begin position="225"/>
        <end position="269"/>
    </location>
</feature>
<gene>
    <name evidence="6" type="ORF">Cob_v009976</name>
</gene>
<evidence type="ECO:0000256" key="2">
    <source>
        <dbReference type="ARBA" id="ARBA00022490"/>
    </source>
</evidence>
<keyword evidence="2" id="KW-0963">Cytoplasm</keyword>
<dbReference type="SUPFAM" id="SSF54695">
    <property type="entry name" value="POZ domain"/>
    <property type="match status" value="1"/>
</dbReference>
<dbReference type="InterPro" id="IPR012943">
    <property type="entry name" value="Cnn_1N"/>
</dbReference>
<dbReference type="EMBL" id="AMCV02000032">
    <property type="protein sequence ID" value="TDZ16973.1"/>
    <property type="molecule type" value="Genomic_DNA"/>
</dbReference>
<feature type="compositionally biased region" description="Basic and acidic residues" evidence="4">
    <location>
        <begin position="536"/>
        <end position="552"/>
    </location>
</feature>
<dbReference type="OrthoDB" id="10251744at2759"/>
<comment type="caution">
    <text evidence="6">The sequence shown here is derived from an EMBL/GenBank/DDBJ whole genome shotgun (WGS) entry which is preliminary data.</text>
</comment>
<protein>
    <recommendedName>
        <fullName evidence="5">BTB domain-containing protein</fullName>
    </recommendedName>
</protein>
<dbReference type="STRING" id="1213857.A0A484FFS9"/>
<dbReference type="GO" id="GO:0005737">
    <property type="term" value="C:cytoplasm"/>
    <property type="evidence" value="ECO:0007669"/>
    <property type="project" value="UniProtKB-SubCell"/>
</dbReference>
<feature type="compositionally biased region" description="Low complexity" evidence="4">
    <location>
        <begin position="355"/>
        <end position="388"/>
    </location>
</feature>
<evidence type="ECO:0000313" key="7">
    <source>
        <dbReference type="Proteomes" id="UP000014480"/>
    </source>
</evidence>
<dbReference type="Proteomes" id="UP000014480">
    <property type="component" value="Unassembled WGS sequence"/>
</dbReference>
<proteinExistence type="predicted"/>
<feature type="domain" description="BTB" evidence="5">
    <location>
        <begin position="808"/>
        <end position="887"/>
    </location>
</feature>
<dbReference type="InterPro" id="IPR011333">
    <property type="entry name" value="SKP1/BTB/POZ_sf"/>
</dbReference>
<reference evidence="7" key="2">
    <citation type="journal article" date="2019" name="Mol. Plant Microbe Interact.">
        <title>Genome sequence resources for four phytopathogenic fungi from the Colletotrichum orbiculare species complex.</title>
        <authorList>
            <person name="Gan P."/>
            <person name="Tsushima A."/>
            <person name="Narusaka M."/>
            <person name="Narusaka Y."/>
            <person name="Takano Y."/>
            <person name="Kubo Y."/>
            <person name="Shirasu K."/>
        </authorList>
    </citation>
    <scope>GENOME REANNOTATION</scope>
    <source>
        <strain evidence="7">104-T / ATCC 96160 / CBS 514.97 / LARS 414 / MAFF 240422</strain>
    </source>
</reference>
<evidence type="ECO:0000259" key="5">
    <source>
        <dbReference type="PROSITE" id="PS50097"/>
    </source>
</evidence>
<evidence type="ECO:0000256" key="1">
    <source>
        <dbReference type="ARBA" id="ARBA00004496"/>
    </source>
</evidence>
<dbReference type="Gene3D" id="3.30.710.10">
    <property type="entry name" value="Potassium Channel Kv1.1, Chain A"/>
    <property type="match status" value="1"/>
</dbReference>
<dbReference type="PROSITE" id="PS50097">
    <property type="entry name" value="BTB"/>
    <property type="match status" value="1"/>
</dbReference>
<accession>A0A484FFS9</accession>
<feature type="compositionally biased region" description="Polar residues" evidence="4">
    <location>
        <begin position="225"/>
        <end position="238"/>
    </location>
</feature>
<dbReference type="InterPro" id="IPR000210">
    <property type="entry name" value="BTB/POZ_dom"/>
</dbReference>
<feature type="region of interest" description="Disordered" evidence="4">
    <location>
        <begin position="315"/>
        <end position="399"/>
    </location>
</feature>
<comment type="subcellular location">
    <subcellularLocation>
        <location evidence="1">Cytoplasm</location>
    </subcellularLocation>
</comment>
<dbReference type="Pfam" id="PF07989">
    <property type="entry name" value="Cnn_1N"/>
    <property type="match status" value="1"/>
</dbReference>
<feature type="region of interest" description="Disordered" evidence="4">
    <location>
        <begin position="536"/>
        <end position="566"/>
    </location>
</feature>
<name>A0A484FFS9_COLOR</name>
<evidence type="ECO:0000256" key="3">
    <source>
        <dbReference type="SAM" id="Coils"/>
    </source>
</evidence>
<keyword evidence="3" id="KW-0175">Coiled coil</keyword>
<dbReference type="AlphaFoldDB" id="A0A484FFS9"/>
<keyword evidence="7" id="KW-1185">Reference proteome</keyword>
<feature type="coiled-coil region" evidence="3">
    <location>
        <begin position="31"/>
        <end position="86"/>
    </location>
</feature>
<evidence type="ECO:0000313" key="6">
    <source>
        <dbReference type="EMBL" id="TDZ16973.1"/>
    </source>
</evidence>
<reference evidence="7" key="1">
    <citation type="journal article" date="2013" name="New Phytol.">
        <title>Comparative genomic and transcriptomic analyses reveal the hemibiotrophic stage shift of Colletotrichum fungi.</title>
        <authorList>
            <person name="Gan P."/>
            <person name="Ikeda K."/>
            <person name="Irieda H."/>
            <person name="Narusaka M."/>
            <person name="O'Connell R.J."/>
            <person name="Narusaka Y."/>
            <person name="Takano Y."/>
            <person name="Kubo Y."/>
            <person name="Shirasu K."/>
        </authorList>
    </citation>
    <scope>NUCLEOTIDE SEQUENCE [LARGE SCALE GENOMIC DNA]</scope>
    <source>
        <strain evidence="7">104-T / ATCC 96160 / CBS 514.97 / LARS 414 / MAFF 240422</strain>
    </source>
</reference>
<sequence length="1161" mass="129154">MGVKEMEETFSTLHKQNFDLKLELYHRRERQNVLEERIDALETEKAQMDEVNDKLLDELEKRDKAVHEAVRMIVTLETQVEKLAKEREMVRHVEASGYFPPEELDPRLNGPTPQPRMANLDRLEEDAKTLNRMPSFLSERSETTENLRQVYLTSRGSILSLPKAISEGIEDVEGRRDNSLTSPSLSVLSESSFVSVYGEREDQDETIVAAAEDSPKVGVTLPQAQQRKLSQGNDNSRFSRPVAVATSKSNRPSRSSSMARTPGPGQFQSIRDIIDHTSPLQQLARLDHNLLDSPSAHQMAGARIVSMGVPSWVQRSSALDDDERASATPPPIMRNPRTVRSSSFDNGAAISEQSPATPATPATPHTTLPPVAKGTGSSDSTPASRPSSGDSEAHSTPFTRVPAPAWSPIAQFLAILHQLLPGAALNTLQTVLWRYFLPTTHWHTTLCTLVKFLGTMKAGRSGYGQAFGITVFAILANHVRRVLLPESGVGGFRGPIGMLKLAAGSPALFLEEEFEKGMAGSWLVYLVEKMERRKEKRDDERLRKGERKKAADSETPVVTDQERKTLGDDDKRQRAWGCVAAVVVMVWALGSVEYLHARAVHVAAVGVAYWKMWKGGEVYWEALVRLFVREGKKIGSLEDPVAFAMGFWRNEMKWRILQFHVELIWYLCNGVYASVRLAVASAIGLRRASTGKGCTWKWEPTLALLAAGWAWTTGYLTMYSNKYYIVLEMSDLLLVGWWPDRSGVQRSGIPVPAVARCYASLLGVLSNNTEIQSLISHEDSKTVMKDDDVDAEASRRLVGDITDCDPSGDLYLHVGAEAEGKTKTYLVCSKALSRASPVFQRMLYGDFAESRQSDAGYNWTVDLPDDRQEPLELLLHIIHGNFEQVPDSIGTGRLYHLLVITEKYDVTRVTRPWAERWMMGVKADRHSPLPLAVAYEMGDHEVFNVLGMKIATECQVDSDGDLVYGRSGEHGGTVTGSSFKLRTIECLLPDCWLEEIQNIRKKLLNTILTPHIKLYRHLRTENRCPPRNQTDSGERCDSMLLGSLIRSLAGQAVDITAGDPVQDYRGSVSALQATVHRLELYTIHSSSASRPASPSSFRYGQSSNTWLSGNVKCDCSHALQVHLREGAQTSVILRGQTTFALPRHKEYLAKQARKTGLPAQK</sequence>
<dbReference type="GO" id="GO:0005815">
    <property type="term" value="C:microtubule organizing center"/>
    <property type="evidence" value="ECO:0007669"/>
    <property type="project" value="InterPro"/>
</dbReference>
<organism evidence="6 7">
    <name type="scientific">Colletotrichum orbiculare (strain 104-T / ATCC 96160 / CBS 514.97 / LARS 414 / MAFF 240422)</name>
    <name type="common">Cucumber anthracnose fungus</name>
    <name type="synonym">Colletotrichum lagenarium</name>
    <dbReference type="NCBI Taxonomy" id="1213857"/>
    <lineage>
        <taxon>Eukaryota</taxon>
        <taxon>Fungi</taxon>
        <taxon>Dikarya</taxon>
        <taxon>Ascomycota</taxon>
        <taxon>Pezizomycotina</taxon>
        <taxon>Sordariomycetes</taxon>
        <taxon>Hypocreomycetidae</taxon>
        <taxon>Glomerellales</taxon>
        <taxon>Glomerellaceae</taxon>
        <taxon>Colletotrichum</taxon>
        <taxon>Colletotrichum orbiculare species complex</taxon>
    </lineage>
</organism>
<feature type="compositionally biased region" description="Low complexity" evidence="4">
    <location>
        <begin position="247"/>
        <end position="260"/>
    </location>
</feature>
<evidence type="ECO:0000256" key="4">
    <source>
        <dbReference type="SAM" id="MobiDB-lite"/>
    </source>
</evidence>